<feature type="domain" description="Myotubularin phosphatase" evidence="1">
    <location>
        <begin position="113"/>
        <end position="144"/>
    </location>
</feature>
<dbReference type="Proteomes" id="UP001266305">
    <property type="component" value="Unassembled WGS sequence"/>
</dbReference>
<dbReference type="PANTHER" id="PTHR10807">
    <property type="entry name" value="MYOTUBULARIN-RELATED"/>
    <property type="match status" value="1"/>
</dbReference>
<evidence type="ECO:0000313" key="3">
    <source>
        <dbReference type="Proteomes" id="UP001266305"/>
    </source>
</evidence>
<dbReference type="PANTHER" id="PTHR10807:SF64">
    <property type="entry name" value="MYOTUBULARIN-RELATED PROTEIN 4"/>
    <property type="match status" value="1"/>
</dbReference>
<reference evidence="2 3" key="1">
    <citation type="submission" date="2023-05" db="EMBL/GenBank/DDBJ databases">
        <title>B98-5 Cell Line De Novo Hybrid Assembly: An Optical Mapping Approach.</title>
        <authorList>
            <person name="Kananen K."/>
            <person name="Auerbach J.A."/>
            <person name="Kautto E."/>
            <person name="Blachly J.S."/>
        </authorList>
    </citation>
    <scope>NUCLEOTIDE SEQUENCE [LARGE SCALE GENOMIC DNA]</scope>
    <source>
        <strain evidence="2">B95-8</strain>
        <tissue evidence="2">Cell line</tissue>
    </source>
</reference>
<keyword evidence="3" id="KW-1185">Reference proteome</keyword>
<dbReference type="PROSITE" id="PS51339">
    <property type="entry name" value="PPASE_MYOTUBULARIN"/>
    <property type="match status" value="1"/>
</dbReference>
<dbReference type="InterPro" id="IPR030564">
    <property type="entry name" value="Myotubularin"/>
</dbReference>
<evidence type="ECO:0000259" key="1">
    <source>
        <dbReference type="PROSITE" id="PS51339"/>
    </source>
</evidence>
<dbReference type="InterPro" id="IPR010569">
    <property type="entry name" value="Myotubularin-like_Pase_dom"/>
</dbReference>
<comment type="caution">
    <text evidence="2">The sequence shown here is derived from an EMBL/GenBank/DDBJ whole genome shotgun (WGS) entry which is preliminary data.</text>
</comment>
<dbReference type="EMBL" id="JASSZA010000005">
    <property type="protein sequence ID" value="KAK2111305.1"/>
    <property type="molecule type" value="Genomic_DNA"/>
</dbReference>
<name>A0ABQ9VPJ5_SAGOE</name>
<sequence>MGPHSDLCAAGFLWCKRGKILPHFPQSEEKPHGTTALCLIQACGFLPGRCHFSTFKQCQEWLSRLSRATARPAKPEDLFAFAYHAWCLGLTEEDQHTHLCQPANHRGGSVAGEHIRCRQEAELVRMGFDLQNVWRVSHINSNYK</sequence>
<protein>
    <submittedName>
        <fullName evidence="2">Myotubularin- protein 4</fullName>
    </submittedName>
</protein>
<accession>A0ABQ9VPJ5</accession>
<gene>
    <name evidence="2" type="primary">MTMR4_2</name>
    <name evidence="2" type="ORF">P7K49_011051</name>
</gene>
<proteinExistence type="predicted"/>
<evidence type="ECO:0000313" key="2">
    <source>
        <dbReference type="EMBL" id="KAK2111305.1"/>
    </source>
</evidence>
<organism evidence="2 3">
    <name type="scientific">Saguinus oedipus</name>
    <name type="common">Cotton-top tamarin</name>
    <name type="synonym">Oedipomidas oedipus</name>
    <dbReference type="NCBI Taxonomy" id="9490"/>
    <lineage>
        <taxon>Eukaryota</taxon>
        <taxon>Metazoa</taxon>
        <taxon>Chordata</taxon>
        <taxon>Craniata</taxon>
        <taxon>Vertebrata</taxon>
        <taxon>Euteleostomi</taxon>
        <taxon>Mammalia</taxon>
        <taxon>Eutheria</taxon>
        <taxon>Euarchontoglires</taxon>
        <taxon>Primates</taxon>
        <taxon>Haplorrhini</taxon>
        <taxon>Platyrrhini</taxon>
        <taxon>Cebidae</taxon>
        <taxon>Callitrichinae</taxon>
        <taxon>Saguinus</taxon>
    </lineage>
</organism>